<dbReference type="GeneID" id="31848477"/>
<gene>
    <name evidence="4" type="ORF">PhaeoP63_03998</name>
</gene>
<dbReference type="SUPFAM" id="SSF53639">
    <property type="entry name" value="AraD/HMP-PK domain-like"/>
    <property type="match status" value="1"/>
</dbReference>
<dbReference type="GO" id="GO:0019323">
    <property type="term" value="P:pentose catabolic process"/>
    <property type="evidence" value="ECO:0007669"/>
    <property type="project" value="TreeGrafter"/>
</dbReference>
<evidence type="ECO:0000259" key="3">
    <source>
        <dbReference type="SMART" id="SM01007"/>
    </source>
</evidence>
<dbReference type="GO" id="GO:0046872">
    <property type="term" value="F:metal ion binding"/>
    <property type="evidence" value="ECO:0007669"/>
    <property type="project" value="UniProtKB-KW"/>
</dbReference>
<accession>A0AAD0EEZ0</accession>
<sequence>MTEVQNDIALASRVLYAQGVLDAFGHVSVRASEGGFWMSRSMAPGLVTAPDVFLHDADGEITGNEVRPFLERFIHAEIYRARPDVMGIVHSHSPSVVPFSVLQDVPLRPMCHMCGFLHGSPVPHDISGIAGDASDLLIRSRSMGEDLARHMGDANVVLMRGHGFTVVGRSLREAVFRAVWTERGAHLQQSAMAMGTPQVSDRR</sequence>
<dbReference type="AlphaFoldDB" id="A0AAD0EEZ0"/>
<dbReference type="InterPro" id="IPR036409">
    <property type="entry name" value="Aldolase_II/adducin_N_sf"/>
</dbReference>
<dbReference type="Proteomes" id="UP000217545">
    <property type="component" value="Plasmid pP63_b"/>
</dbReference>
<evidence type="ECO:0000313" key="4">
    <source>
        <dbReference type="EMBL" id="ATF08030.1"/>
    </source>
</evidence>
<keyword evidence="2 4" id="KW-0456">Lyase</keyword>
<keyword evidence="4" id="KW-0614">Plasmid</keyword>
<evidence type="ECO:0000256" key="1">
    <source>
        <dbReference type="ARBA" id="ARBA00022723"/>
    </source>
</evidence>
<organism evidence="4 5">
    <name type="scientific">Phaeobacter gallaeciensis</name>
    <dbReference type="NCBI Taxonomy" id="60890"/>
    <lineage>
        <taxon>Bacteria</taxon>
        <taxon>Pseudomonadati</taxon>
        <taxon>Pseudomonadota</taxon>
        <taxon>Alphaproteobacteria</taxon>
        <taxon>Rhodobacterales</taxon>
        <taxon>Roseobacteraceae</taxon>
        <taxon>Phaeobacter</taxon>
    </lineage>
</organism>
<proteinExistence type="predicted"/>
<reference evidence="4 5" key="1">
    <citation type="journal article" date="2017" name="Front. Microbiol.">
        <title>Phaeobacter piscinae sp. nov., a species of the Roseobacter group and potential aquaculture probiont.</title>
        <authorList>
            <person name="Sonnenschein E.C."/>
            <person name="Phippen C.B.W."/>
            <person name="Nielsen K.F."/>
            <person name="Mateiu R.V."/>
            <person name="Melchiorsen J."/>
            <person name="Gram L."/>
            <person name="Overmann J."/>
            <person name="Freese H.M."/>
        </authorList>
    </citation>
    <scope>NUCLEOTIDE SEQUENCE [LARGE SCALE GENOMIC DNA]</scope>
    <source>
        <strain evidence="4 5">P63</strain>
    </source>
</reference>
<dbReference type="EMBL" id="CP010786">
    <property type="protein sequence ID" value="ATF08030.1"/>
    <property type="molecule type" value="Genomic_DNA"/>
</dbReference>
<dbReference type="RefSeq" id="WP_024099478.1">
    <property type="nucleotide sequence ID" value="NZ_CP010591.1"/>
</dbReference>
<keyword evidence="1" id="KW-0479">Metal-binding</keyword>
<evidence type="ECO:0000313" key="5">
    <source>
        <dbReference type="Proteomes" id="UP000217545"/>
    </source>
</evidence>
<name>A0AAD0EEZ0_9RHOB</name>
<dbReference type="GO" id="GO:0005829">
    <property type="term" value="C:cytosol"/>
    <property type="evidence" value="ECO:0007669"/>
    <property type="project" value="TreeGrafter"/>
</dbReference>
<dbReference type="GO" id="GO:0016832">
    <property type="term" value="F:aldehyde-lyase activity"/>
    <property type="evidence" value="ECO:0007669"/>
    <property type="project" value="TreeGrafter"/>
</dbReference>
<evidence type="ECO:0000256" key="2">
    <source>
        <dbReference type="ARBA" id="ARBA00023239"/>
    </source>
</evidence>
<dbReference type="PANTHER" id="PTHR22789">
    <property type="entry name" value="FUCULOSE PHOSPHATE ALDOLASE"/>
    <property type="match status" value="1"/>
</dbReference>
<dbReference type="Gene3D" id="3.40.225.10">
    <property type="entry name" value="Class II aldolase/adducin N-terminal domain"/>
    <property type="match status" value="1"/>
</dbReference>
<feature type="domain" description="Class II aldolase/adducin N-terminal" evidence="3">
    <location>
        <begin position="6"/>
        <end position="189"/>
    </location>
</feature>
<geneLocation type="plasmid" evidence="5">
    <name>pp63_b</name>
</geneLocation>
<dbReference type="PANTHER" id="PTHR22789:SF0">
    <property type="entry name" value="3-OXO-TETRONATE 4-PHOSPHATE DECARBOXYLASE-RELATED"/>
    <property type="match status" value="1"/>
</dbReference>
<dbReference type="EC" id="4.1.1.-" evidence="4"/>
<dbReference type="SMART" id="SM01007">
    <property type="entry name" value="Aldolase_II"/>
    <property type="match status" value="1"/>
</dbReference>
<dbReference type="InterPro" id="IPR001303">
    <property type="entry name" value="Aldolase_II/adducin_N"/>
</dbReference>
<dbReference type="InterPro" id="IPR050197">
    <property type="entry name" value="Aldolase_class_II_sugar_metab"/>
</dbReference>
<dbReference type="Pfam" id="PF00596">
    <property type="entry name" value="Aldolase_II"/>
    <property type="match status" value="1"/>
</dbReference>
<protein>
    <submittedName>
        <fullName evidence="4">Ribulose-5-phosphate 4-epimerase</fullName>
        <ecNumber evidence="4">4.1.1.-</ecNumber>
    </submittedName>
</protein>